<protein>
    <submittedName>
        <fullName evidence="2">Uncharacterized protein</fullName>
    </submittedName>
</protein>
<gene>
    <name evidence="2" type="ORF">F503_05572</name>
</gene>
<feature type="region of interest" description="Disordered" evidence="1">
    <location>
        <begin position="284"/>
        <end position="326"/>
    </location>
</feature>
<feature type="compositionally biased region" description="Basic residues" evidence="1">
    <location>
        <begin position="398"/>
        <end position="410"/>
    </location>
</feature>
<evidence type="ECO:0000313" key="2">
    <source>
        <dbReference type="EMBL" id="EPE10477.1"/>
    </source>
</evidence>
<feature type="compositionally biased region" description="Low complexity" evidence="1">
    <location>
        <begin position="314"/>
        <end position="326"/>
    </location>
</feature>
<name>S3CC43_OPHP1</name>
<proteinExistence type="predicted"/>
<feature type="compositionally biased region" description="Low complexity" evidence="1">
    <location>
        <begin position="817"/>
        <end position="854"/>
    </location>
</feature>
<feature type="region of interest" description="Disordered" evidence="1">
    <location>
        <begin position="385"/>
        <end position="481"/>
    </location>
</feature>
<feature type="compositionally biased region" description="Polar residues" evidence="1">
    <location>
        <begin position="461"/>
        <end position="471"/>
    </location>
</feature>
<feature type="region of interest" description="Disordered" evidence="1">
    <location>
        <begin position="194"/>
        <end position="233"/>
    </location>
</feature>
<feature type="compositionally biased region" description="Low complexity" evidence="1">
    <location>
        <begin position="920"/>
        <end position="929"/>
    </location>
</feature>
<dbReference type="AlphaFoldDB" id="S3CC43"/>
<feature type="compositionally biased region" description="Basic residues" evidence="1">
    <location>
        <begin position="294"/>
        <end position="313"/>
    </location>
</feature>
<dbReference type="eggNOG" id="ENOG502T1M3">
    <property type="taxonomic scope" value="Eukaryota"/>
</dbReference>
<dbReference type="Proteomes" id="UP000016923">
    <property type="component" value="Unassembled WGS sequence"/>
</dbReference>
<feature type="compositionally biased region" description="Low complexity" evidence="1">
    <location>
        <begin position="712"/>
        <end position="753"/>
    </location>
</feature>
<dbReference type="STRING" id="1262450.S3CC43"/>
<feature type="compositionally biased region" description="Polar residues" evidence="1">
    <location>
        <begin position="855"/>
        <end position="868"/>
    </location>
</feature>
<reference evidence="2 3" key="1">
    <citation type="journal article" date="2013" name="BMC Genomics">
        <title>The genome and transcriptome of the pine saprophyte Ophiostoma piceae, and a comparison with the bark beetle-associated pine pathogen Grosmannia clavigera.</title>
        <authorList>
            <person name="Haridas S."/>
            <person name="Wang Y."/>
            <person name="Lim L."/>
            <person name="Massoumi Alamouti S."/>
            <person name="Jackman S."/>
            <person name="Docking R."/>
            <person name="Robertson G."/>
            <person name="Birol I."/>
            <person name="Bohlmann J."/>
            <person name="Breuil C."/>
        </authorList>
    </citation>
    <scope>NUCLEOTIDE SEQUENCE [LARGE SCALE GENOMIC DNA]</scope>
    <source>
        <strain evidence="2 3">UAMH 11346</strain>
    </source>
</reference>
<feature type="compositionally biased region" description="Polar residues" evidence="1">
    <location>
        <begin position="677"/>
        <end position="694"/>
    </location>
</feature>
<feature type="compositionally biased region" description="Polar residues" evidence="1">
    <location>
        <begin position="1077"/>
        <end position="1094"/>
    </location>
</feature>
<organism evidence="2 3">
    <name type="scientific">Ophiostoma piceae (strain UAMH 11346)</name>
    <name type="common">Sap stain fungus</name>
    <dbReference type="NCBI Taxonomy" id="1262450"/>
    <lineage>
        <taxon>Eukaryota</taxon>
        <taxon>Fungi</taxon>
        <taxon>Dikarya</taxon>
        <taxon>Ascomycota</taxon>
        <taxon>Pezizomycotina</taxon>
        <taxon>Sordariomycetes</taxon>
        <taxon>Sordariomycetidae</taxon>
        <taxon>Ophiostomatales</taxon>
        <taxon>Ophiostomataceae</taxon>
        <taxon>Ophiostoma</taxon>
    </lineage>
</organism>
<feature type="compositionally biased region" description="Low complexity" evidence="1">
    <location>
        <begin position="211"/>
        <end position="230"/>
    </location>
</feature>
<feature type="compositionally biased region" description="Basic and acidic residues" evidence="1">
    <location>
        <begin position="385"/>
        <end position="397"/>
    </location>
</feature>
<feature type="region of interest" description="Disordered" evidence="1">
    <location>
        <begin position="787"/>
        <end position="969"/>
    </location>
</feature>
<feature type="region of interest" description="Disordered" evidence="1">
    <location>
        <begin position="655"/>
        <end position="775"/>
    </location>
</feature>
<dbReference type="OMA" id="CRHERRE"/>
<feature type="compositionally biased region" description="Low complexity" evidence="1">
    <location>
        <begin position="762"/>
        <end position="774"/>
    </location>
</feature>
<keyword evidence="3" id="KW-1185">Reference proteome</keyword>
<feature type="compositionally biased region" description="Polar residues" evidence="1">
    <location>
        <begin position="800"/>
        <end position="816"/>
    </location>
</feature>
<accession>S3CC43</accession>
<dbReference type="HOGENOM" id="CLU_277197_0_0_1"/>
<feature type="compositionally biased region" description="Polar residues" evidence="1">
    <location>
        <begin position="938"/>
        <end position="949"/>
    </location>
</feature>
<feature type="compositionally biased region" description="Basic and acidic residues" evidence="1">
    <location>
        <begin position="284"/>
        <end position="293"/>
    </location>
</feature>
<dbReference type="EMBL" id="KE148146">
    <property type="protein sequence ID" value="EPE10477.1"/>
    <property type="molecule type" value="Genomic_DNA"/>
</dbReference>
<evidence type="ECO:0000256" key="1">
    <source>
        <dbReference type="SAM" id="MobiDB-lite"/>
    </source>
</evidence>
<feature type="region of interest" description="Disordered" evidence="1">
    <location>
        <begin position="1047"/>
        <end position="1145"/>
    </location>
</feature>
<dbReference type="VEuPathDB" id="FungiDB:F503_05572"/>
<evidence type="ECO:0000313" key="3">
    <source>
        <dbReference type="Proteomes" id="UP000016923"/>
    </source>
</evidence>
<sequence>MGVALRDLTETNLYPLAAVVSLNPDQLHAASGRDKVVPSPAWLADQYRRIPGLPQTLLVPPILPMGAGIKAAQVVKRVVMAASGGADAVAAKAAANGIPLSNMLHPHATPTILCFAHKKLHPILMRDMFYYLTKEVADYADPVRRHPHHAHLEGDTTSPCQSREVRDWSYRMMGLSALWCTRHTFRCLDKGRQAPAPGYKAAKSKSRRQRQTSSSKATAEGTSSSSFSSSPRHRIRSNLRMPHMAFPCEVCILATIGSRCQALIDLRAGMLSRLLAEEAERVMRTKRHEEDGKKHSRRHKHSKGKSSSSHHRNASASTTATTASERASAEDFGAGFGSFKPKSYPHLWPLLDAYINAFGDEVASEIRRLSEALAKPLFMVRMCESSRCRHERREDRRIRHSRRKHSHSHSQSHNEPASQPESPPFVRVKQPPRMVTKNGHRLPLPLLPPKLDPWAKEYSSESEAGPSTMSQGPAEDGPDTYEGYADGYIDADGAFYAANQDLEDPASVSRGASQIMAGANEDGEAEYYYVAPEDEEDEDGEDHSAFLDSTRCDLAAAMQGSVPPWEEDYQRHIFDTQSELTHSAPTQSASNKNKGIAIVDGDRSYHSQHGATIVDGDCNYQEQQSFVSATVHSADPFEYDYGLCGRYAPAGRDRLSTIKDTPASEASSVSRGRRSKVPSSFVSDTQSSQASYSTLRPHPEPYVRPSNPEPPSSTASRASRSSKASKASEFSNSSHSRAPRSSASSKRTASTVTPSTPIGRGVSHVSSLSSTPSHCEYRPVSSIYSTQVEQQSAPYHRQDSASCTSSSRRTNHSTLAPSASTSRTNTTSTSSCRTPSTATSFSKASAAKVTTSSSRKPSGTPAASSVSSRLARPTAASQSRNATLKGTSNKQSAPSTAFVPPTNRRPSAPESYVAMQKNMSRSYAPSSSSGRHAGSKKSGATASTITVQAKATGARTPPSEVSTSSTLSSLYSGYAGSGIPSEIYDTKNETCSITPDDSISVVLTKKCIEEEQAQWEQMKREQREAERVLASQFGGEEALHSAEEVRWLQEQRRHPSSQRAAPMPPSAVPSPLFSRQAPATSRLPASNTHRNLNQYRPDASRRPLATPSGREWKPSQPKPPRARHRNPSNLTDATKLTEWPPVEWS</sequence>
<feature type="compositionally biased region" description="Polar residues" evidence="1">
    <location>
        <begin position="875"/>
        <end position="895"/>
    </location>
</feature>
<dbReference type="OrthoDB" id="3786931at2759"/>